<evidence type="ECO:0000313" key="3">
    <source>
        <dbReference type="Proteomes" id="UP000076929"/>
    </source>
</evidence>
<reference evidence="2 3" key="1">
    <citation type="submission" date="2016-05" db="EMBL/GenBank/DDBJ databases">
        <title>Complete genome sequence of Corynebacterium crudilactis, a new Corynebacterium species isolated from raw cow's milk.</title>
        <authorList>
            <person name="Christian R."/>
            <person name="Zimmermann J."/>
            <person name="Lipski A."/>
            <person name="Kalinowski J."/>
        </authorList>
    </citation>
    <scope>NUCLEOTIDE SEQUENCE [LARGE SCALE GENOMIC DNA]</scope>
    <source>
        <strain evidence="2 3">JZ16</strain>
    </source>
</reference>
<gene>
    <name evidence="2" type="ORF">ccrud_05460</name>
</gene>
<dbReference type="KEGG" id="ccjz:ccrud_05460"/>
<name>A0A172QSS3_9CORY</name>
<proteinExistence type="predicted"/>
<sequence>MATNMNTTIITDAVHSDPAVLEDNAGMSGKYLIKALDKAVHMQTGAIEGYVSWLRKQHPDRSPAQLQVLIDKHFMRLATGTGAGVGLAAAVPGIGFVTGALAVGAESLVFLDAAAFYTMASAHLRGIDIRHPERRRGLILVVLLGTAGKAIVDAGVGDLSRKNRVPGVAISRFSIGHLMEINGQLLKFAVKEVNKRFRTAWIGKILPFGIGAVLGTMANRKIAKKTVGNAHDSLGPLPTHF</sequence>
<accession>A0A172QSS3</accession>
<evidence type="ECO:0000256" key="1">
    <source>
        <dbReference type="SAM" id="Phobius"/>
    </source>
</evidence>
<dbReference type="AlphaFoldDB" id="A0A172QSS3"/>
<organism evidence="2 3">
    <name type="scientific">Corynebacterium crudilactis</name>
    <dbReference type="NCBI Taxonomy" id="1652495"/>
    <lineage>
        <taxon>Bacteria</taxon>
        <taxon>Bacillati</taxon>
        <taxon>Actinomycetota</taxon>
        <taxon>Actinomycetes</taxon>
        <taxon>Mycobacteriales</taxon>
        <taxon>Corynebacteriaceae</taxon>
        <taxon>Corynebacterium</taxon>
    </lineage>
</organism>
<keyword evidence="1" id="KW-0812">Transmembrane</keyword>
<dbReference type="RefSeq" id="WP_066565211.1">
    <property type="nucleotide sequence ID" value="NZ_CP015622.1"/>
</dbReference>
<dbReference type="Proteomes" id="UP000076929">
    <property type="component" value="Chromosome"/>
</dbReference>
<evidence type="ECO:0008006" key="4">
    <source>
        <dbReference type="Google" id="ProtNLM"/>
    </source>
</evidence>
<keyword evidence="1" id="KW-0472">Membrane</keyword>
<evidence type="ECO:0000313" key="2">
    <source>
        <dbReference type="EMBL" id="ANE03711.1"/>
    </source>
</evidence>
<keyword evidence="1" id="KW-1133">Transmembrane helix</keyword>
<feature type="transmembrane region" description="Helical" evidence="1">
    <location>
        <begin position="77"/>
        <end position="102"/>
    </location>
</feature>
<keyword evidence="3" id="KW-1185">Reference proteome</keyword>
<dbReference type="STRING" id="1652495.ccrud_05460"/>
<feature type="transmembrane region" description="Helical" evidence="1">
    <location>
        <begin position="201"/>
        <end position="218"/>
    </location>
</feature>
<feature type="transmembrane region" description="Helical" evidence="1">
    <location>
        <begin position="108"/>
        <end position="126"/>
    </location>
</feature>
<protein>
    <recommendedName>
        <fullName evidence="4">Di-and tripeptidase</fullName>
    </recommendedName>
</protein>
<dbReference type="EMBL" id="CP015622">
    <property type="protein sequence ID" value="ANE03711.1"/>
    <property type="molecule type" value="Genomic_DNA"/>
</dbReference>